<keyword evidence="6" id="KW-1185">Reference proteome</keyword>
<sequence>MSIKFPKLPPLVPHRGTTISQNFFKTVYLAQGWEMHGEFPNLPKAVAIVSPHTSNLDAWYGFLALLGLDIKITIFGKHTLFKTPLKPVLEWIGVMPVERNSSHGYTQQIAEIMRKEDRIWIGMMPEGTRKEAEKFRSGFYHIAHEAQIPIVMFALDYQKKVIRILGIYETTGHYEEDLEKILERYKGNFSPRNSKWLAKPLQKLWKKD</sequence>
<evidence type="ECO:0000256" key="1">
    <source>
        <dbReference type="ARBA" id="ARBA00005189"/>
    </source>
</evidence>
<evidence type="ECO:0000313" key="6">
    <source>
        <dbReference type="Proteomes" id="UP000064939"/>
    </source>
</evidence>
<dbReference type="InterPro" id="IPR002123">
    <property type="entry name" value="Plipid/glycerol_acylTrfase"/>
</dbReference>
<dbReference type="STRING" id="1324350.AOY20_00960"/>
<feature type="domain" description="Phospholipid/glycerol acyltransferase" evidence="4">
    <location>
        <begin position="46"/>
        <end position="158"/>
    </location>
</feature>
<dbReference type="RefSeq" id="WP_054580139.1">
    <property type="nucleotide sequence ID" value="NZ_CP012808.1"/>
</dbReference>
<reference evidence="5 6" key="1">
    <citation type="journal article" date="2015" name="Int. J. Syst. Evol. Microbiol.">
        <title>Acinetobacter equi sp. nov. isolated from horse faeces.</title>
        <authorList>
            <person name="Poppel M.T."/>
            <person name="Skiebe E."/>
            <person name="Laue M."/>
            <person name="Bergmann H."/>
            <person name="Ebersberger I."/>
            <person name="Garn T."/>
            <person name="Fruth A."/>
            <person name="Baumgardt S."/>
            <person name="Busse H.J."/>
            <person name="Wilharm G."/>
        </authorList>
    </citation>
    <scope>NUCLEOTIDE SEQUENCE [LARGE SCALE GENOMIC DNA]</scope>
    <source>
        <strain evidence="5 6">114</strain>
    </source>
</reference>
<accession>A0A0N9VSQ6</accession>
<dbReference type="GO" id="GO:0006654">
    <property type="term" value="P:phosphatidic acid biosynthetic process"/>
    <property type="evidence" value="ECO:0007669"/>
    <property type="project" value="TreeGrafter"/>
</dbReference>
<dbReference type="KEGG" id="aei:AOY20_00960"/>
<dbReference type="Proteomes" id="UP000064939">
    <property type="component" value="Chromosome"/>
</dbReference>
<evidence type="ECO:0000313" key="5">
    <source>
        <dbReference type="EMBL" id="ALH94223.1"/>
    </source>
</evidence>
<protein>
    <submittedName>
        <fullName evidence="5">Acyltransferase</fullName>
    </submittedName>
</protein>
<comment type="pathway">
    <text evidence="1">Lipid metabolism.</text>
</comment>
<keyword evidence="2 5" id="KW-0808">Transferase</keyword>
<name>A0A0N9VSQ6_9GAMM</name>
<proteinExistence type="predicted"/>
<evidence type="ECO:0000259" key="4">
    <source>
        <dbReference type="SMART" id="SM00563"/>
    </source>
</evidence>
<dbReference type="SUPFAM" id="SSF69593">
    <property type="entry name" value="Glycerol-3-phosphate (1)-acyltransferase"/>
    <property type="match status" value="1"/>
</dbReference>
<dbReference type="PANTHER" id="PTHR10434">
    <property type="entry name" value="1-ACYL-SN-GLYCEROL-3-PHOSPHATE ACYLTRANSFERASE"/>
    <property type="match status" value="1"/>
</dbReference>
<dbReference type="Pfam" id="PF01553">
    <property type="entry name" value="Acyltransferase"/>
    <property type="match status" value="1"/>
</dbReference>
<organism evidence="5 6">
    <name type="scientific">Acinetobacter equi</name>
    <dbReference type="NCBI Taxonomy" id="1324350"/>
    <lineage>
        <taxon>Bacteria</taxon>
        <taxon>Pseudomonadati</taxon>
        <taxon>Pseudomonadota</taxon>
        <taxon>Gammaproteobacteria</taxon>
        <taxon>Moraxellales</taxon>
        <taxon>Moraxellaceae</taxon>
        <taxon>Acinetobacter</taxon>
    </lineage>
</organism>
<evidence type="ECO:0000256" key="2">
    <source>
        <dbReference type="ARBA" id="ARBA00022679"/>
    </source>
</evidence>
<keyword evidence="3 5" id="KW-0012">Acyltransferase</keyword>
<evidence type="ECO:0000256" key="3">
    <source>
        <dbReference type="ARBA" id="ARBA00023315"/>
    </source>
</evidence>
<dbReference type="AlphaFoldDB" id="A0A0N9VSQ6"/>
<gene>
    <name evidence="5" type="ORF">AOY20_00960</name>
</gene>
<dbReference type="EMBL" id="CP012808">
    <property type="protein sequence ID" value="ALH94223.1"/>
    <property type="molecule type" value="Genomic_DNA"/>
</dbReference>
<dbReference type="SMART" id="SM00563">
    <property type="entry name" value="PlsC"/>
    <property type="match status" value="1"/>
</dbReference>
<dbReference type="GO" id="GO:0003841">
    <property type="term" value="F:1-acylglycerol-3-phosphate O-acyltransferase activity"/>
    <property type="evidence" value="ECO:0007669"/>
    <property type="project" value="TreeGrafter"/>
</dbReference>
<dbReference type="PANTHER" id="PTHR10434:SF9">
    <property type="entry name" value="PHOSPHOLIPID_GLYCEROL ACYLTRANSFERASE DOMAIN-CONTAINING PROTEIN"/>
    <property type="match status" value="1"/>
</dbReference>